<dbReference type="EMBL" id="JABBFV010000015">
    <property type="protein sequence ID" value="NML11965.1"/>
    <property type="molecule type" value="Genomic_DNA"/>
</dbReference>
<reference evidence="1 2" key="1">
    <citation type="submission" date="2020-04" db="EMBL/GenBank/DDBJ databases">
        <title>Sphingobium sp. AR-3-1 isolated from Arctic soil.</title>
        <authorList>
            <person name="Dahal R.H."/>
            <person name="Chaudhary D.K."/>
        </authorList>
    </citation>
    <scope>NUCLEOTIDE SEQUENCE [LARGE SCALE GENOMIC DNA]</scope>
    <source>
        <strain evidence="1 2">AR-3-1</strain>
    </source>
</reference>
<accession>A0A7X9ZTB1</accession>
<dbReference type="RefSeq" id="WP_133722797.1">
    <property type="nucleotide sequence ID" value="NZ_JABBFV010000015.1"/>
</dbReference>
<proteinExistence type="predicted"/>
<name>A0A7X9ZTB1_9SPHN</name>
<evidence type="ECO:0000313" key="2">
    <source>
        <dbReference type="Proteomes" id="UP000519023"/>
    </source>
</evidence>
<evidence type="ECO:0000313" key="1">
    <source>
        <dbReference type="EMBL" id="NML11965.1"/>
    </source>
</evidence>
<organism evidence="1 2">
    <name type="scientific">Sphingobium psychrophilum</name>
    <dbReference type="NCBI Taxonomy" id="2728834"/>
    <lineage>
        <taxon>Bacteria</taxon>
        <taxon>Pseudomonadati</taxon>
        <taxon>Pseudomonadota</taxon>
        <taxon>Alphaproteobacteria</taxon>
        <taxon>Sphingomonadales</taxon>
        <taxon>Sphingomonadaceae</taxon>
        <taxon>Sphingobium</taxon>
    </lineage>
</organism>
<gene>
    <name evidence="1" type="ORF">HHL08_17730</name>
</gene>
<sequence length="79" mass="8453">MLITVYHGVDVGTAKDKGAMHFDALPSCGEEVEIDRKAYVVGRVWHLPSARFAGAKLAILINEAVDEAIMSRTPALASA</sequence>
<protein>
    <submittedName>
        <fullName evidence="1">Uncharacterized protein</fullName>
    </submittedName>
</protein>
<dbReference type="AlphaFoldDB" id="A0A7X9ZTB1"/>
<keyword evidence="2" id="KW-1185">Reference proteome</keyword>
<dbReference type="Proteomes" id="UP000519023">
    <property type="component" value="Unassembled WGS sequence"/>
</dbReference>
<comment type="caution">
    <text evidence="1">The sequence shown here is derived from an EMBL/GenBank/DDBJ whole genome shotgun (WGS) entry which is preliminary data.</text>
</comment>